<reference evidence="1" key="1">
    <citation type="journal article" date="2023" name="IMA Fungus">
        <title>Comparative genomic study of the Penicillium genus elucidates a diverse pangenome and 15 lateral gene transfer events.</title>
        <authorList>
            <person name="Petersen C."/>
            <person name="Sorensen T."/>
            <person name="Nielsen M.R."/>
            <person name="Sondergaard T.E."/>
            <person name="Sorensen J.L."/>
            <person name="Fitzpatrick D.A."/>
            <person name="Frisvad J.C."/>
            <person name="Nielsen K.L."/>
        </authorList>
    </citation>
    <scope>NUCLEOTIDE SEQUENCE</scope>
    <source>
        <strain evidence="1">IBT 17514</strain>
    </source>
</reference>
<keyword evidence="2" id="KW-1185">Reference proteome</keyword>
<comment type="caution">
    <text evidence="1">The sequence shown here is derived from an EMBL/GenBank/DDBJ whole genome shotgun (WGS) entry which is preliminary data.</text>
</comment>
<organism evidence="1 2">
    <name type="scientific">Penicillium malachiteum</name>
    <dbReference type="NCBI Taxonomy" id="1324776"/>
    <lineage>
        <taxon>Eukaryota</taxon>
        <taxon>Fungi</taxon>
        <taxon>Dikarya</taxon>
        <taxon>Ascomycota</taxon>
        <taxon>Pezizomycotina</taxon>
        <taxon>Eurotiomycetes</taxon>
        <taxon>Eurotiomycetidae</taxon>
        <taxon>Eurotiales</taxon>
        <taxon>Aspergillaceae</taxon>
        <taxon>Penicillium</taxon>
    </lineage>
</organism>
<dbReference type="AlphaFoldDB" id="A0AAD6MXF3"/>
<dbReference type="Proteomes" id="UP001215712">
    <property type="component" value="Unassembled WGS sequence"/>
</dbReference>
<protein>
    <submittedName>
        <fullName evidence="1">Uncharacterized protein</fullName>
    </submittedName>
</protein>
<proteinExistence type="predicted"/>
<evidence type="ECO:0000313" key="1">
    <source>
        <dbReference type="EMBL" id="KAJ5728519.1"/>
    </source>
</evidence>
<name>A0AAD6MXF3_9EURO</name>
<evidence type="ECO:0000313" key="2">
    <source>
        <dbReference type="Proteomes" id="UP001215712"/>
    </source>
</evidence>
<sequence length="503" mass="56093">MGFMGGPKKKNSSKQDADDGYMALYNMCLVSKRFRDIAQSLLCFEFVDDGILGNVQDTVRFARTLYTHPYLGQFVHNITIEGPLMFDQPENDEEEIAEIAPSDIELFTKAIKDLNLGDKEDEWISNMRLGDLSVMAALVINKTPNVCRLILPGGLFSMDAFSELFLRNSSLLGKLEAIFLVGKDEHSGYDIASYYKLLSLPSLKLSILEYGDLQSTTFPSEWESGTLNIEELVFRGCGACKKLRAFSFDNFDDKLGQREPDTYGGSQFNAANAREALMTHKDTLEYLHLGFIREPSDPWIGSDSFLVVSKLDLYAISRLFKSSTFIKRSFQSTLNFLLRSGDCRRGLYPDFVNFRMLSVDITQPIQLPGQIIPQGKTPQQAHQTLVDLFKGTKVDFLLGPYAKTGRGAFMDDDDDDEDDYDFDDDDLAYDSEGYEMEDPFMDAMRAARAGGGGAGAGAGAGRGRGRGNGPMPVEFLEFFMQRAMQDPAFAHLNLSAPGSRRGR</sequence>
<reference evidence="1" key="2">
    <citation type="submission" date="2023-01" db="EMBL/GenBank/DDBJ databases">
        <authorList>
            <person name="Petersen C."/>
        </authorList>
    </citation>
    <scope>NUCLEOTIDE SEQUENCE</scope>
    <source>
        <strain evidence="1">IBT 17514</strain>
    </source>
</reference>
<dbReference type="EMBL" id="JAQJAN010000005">
    <property type="protein sequence ID" value="KAJ5728519.1"/>
    <property type="molecule type" value="Genomic_DNA"/>
</dbReference>
<gene>
    <name evidence="1" type="ORF">N7493_004849</name>
</gene>
<accession>A0AAD6MXF3</accession>